<dbReference type="Pfam" id="PF08447">
    <property type="entry name" value="PAS_3"/>
    <property type="match status" value="1"/>
</dbReference>
<dbReference type="Gene3D" id="3.30.450.20">
    <property type="entry name" value="PAS domain"/>
    <property type="match status" value="1"/>
</dbReference>
<dbReference type="InterPro" id="IPR000014">
    <property type="entry name" value="PAS"/>
</dbReference>
<sequence length="158" mass="18334">MNTTFDMFIETEVPEHVEIISRTDLGGVITYANDTFAKISGYEVDELIGKPHNIVRHPDMPKSVFADIWETLGRGKSWQGYVKNKRKDNGYYWVYANVSGVYKNGTLVEYKSLRSPIDRETEIKMQNTYDALRKSEEKSSRVVLYVTEKQLEQIEKLL</sequence>
<gene>
    <name evidence="2" type="ORF">HELGO_WM426</name>
</gene>
<evidence type="ECO:0000313" key="2">
    <source>
        <dbReference type="EMBL" id="CAA6818518.1"/>
    </source>
</evidence>
<protein>
    <submittedName>
        <fullName evidence="2">Chemotaxis protein</fullName>
    </submittedName>
</protein>
<dbReference type="PROSITE" id="PS50112">
    <property type="entry name" value="PAS"/>
    <property type="match status" value="1"/>
</dbReference>
<accession>A0A6S6TQF3</accession>
<feature type="domain" description="PAS" evidence="1">
    <location>
        <begin position="24"/>
        <end position="59"/>
    </location>
</feature>
<dbReference type="EMBL" id="CACVAS010000107">
    <property type="protein sequence ID" value="CAA6818518.1"/>
    <property type="molecule type" value="Genomic_DNA"/>
</dbReference>
<proteinExistence type="predicted"/>
<dbReference type="CDD" id="cd00130">
    <property type="entry name" value="PAS"/>
    <property type="match status" value="1"/>
</dbReference>
<reference evidence="2" key="1">
    <citation type="submission" date="2020-01" db="EMBL/GenBank/DDBJ databases">
        <authorList>
            <person name="Meier V. D."/>
            <person name="Meier V D."/>
        </authorList>
    </citation>
    <scope>NUCLEOTIDE SEQUENCE</scope>
    <source>
        <strain evidence="2">HLG_WM_MAG_01</strain>
    </source>
</reference>
<evidence type="ECO:0000259" key="1">
    <source>
        <dbReference type="PROSITE" id="PS50112"/>
    </source>
</evidence>
<dbReference type="InterPro" id="IPR035965">
    <property type="entry name" value="PAS-like_dom_sf"/>
</dbReference>
<name>A0A6S6TQF3_9BACT</name>
<dbReference type="AlphaFoldDB" id="A0A6S6TQF3"/>
<dbReference type="InterPro" id="IPR013655">
    <property type="entry name" value="PAS_fold_3"/>
</dbReference>
<dbReference type="NCBIfam" id="TIGR00229">
    <property type="entry name" value="sensory_box"/>
    <property type="match status" value="1"/>
</dbReference>
<dbReference type="SMART" id="SM00091">
    <property type="entry name" value="PAS"/>
    <property type="match status" value="1"/>
</dbReference>
<organism evidence="2">
    <name type="scientific">uncultured Sulfurovum sp</name>
    <dbReference type="NCBI Taxonomy" id="269237"/>
    <lineage>
        <taxon>Bacteria</taxon>
        <taxon>Pseudomonadati</taxon>
        <taxon>Campylobacterota</taxon>
        <taxon>Epsilonproteobacteria</taxon>
        <taxon>Campylobacterales</taxon>
        <taxon>Sulfurovaceae</taxon>
        <taxon>Sulfurovum</taxon>
        <taxon>environmental samples</taxon>
    </lineage>
</organism>
<dbReference type="SUPFAM" id="SSF55785">
    <property type="entry name" value="PYP-like sensor domain (PAS domain)"/>
    <property type="match status" value="1"/>
</dbReference>